<reference evidence="1" key="1">
    <citation type="submission" date="2021-12" db="EMBL/GenBank/DDBJ databases">
        <title>Discovery of the Pendulisporaceae a myxobacterial family with distinct sporulation behavior and unique specialized metabolism.</title>
        <authorList>
            <person name="Garcia R."/>
            <person name="Popoff A."/>
            <person name="Bader C.D."/>
            <person name="Loehr J."/>
            <person name="Walesch S."/>
            <person name="Walt C."/>
            <person name="Boldt J."/>
            <person name="Bunk B."/>
            <person name="Haeckl F.J.F.P.J."/>
            <person name="Gunesch A.P."/>
            <person name="Birkelbach J."/>
            <person name="Nuebel U."/>
            <person name="Pietschmann T."/>
            <person name="Bach T."/>
            <person name="Mueller R."/>
        </authorList>
    </citation>
    <scope>NUCLEOTIDE SEQUENCE</scope>
    <source>
        <strain evidence="1">MSr11367</strain>
    </source>
</reference>
<accession>A0ABZ2LDL6</accession>
<sequence length="250" mass="26376">MSIVRKLAFGLATVTFVTLGVSTLVSTANARRRHDAETIERAGPIKAGEKSAREPIILLHGWAASRKDMATMRGGFAQAGYPTYVGAFGGEDNIANARAIADIVDVAKRETKAEKVHLVGHSMAGLSMRYYIKRLGGAASVRSYVAFGTPQYGFSVACILAEANGGQMCPSSAFLTDLNAGDDTPGDVAYFAYRSTKDTPGITRLDGGACFVELPDVSHFDEPKSPAFLQSILLAVGGTCPGTYTELAAN</sequence>
<dbReference type="SUPFAM" id="SSF53474">
    <property type="entry name" value="alpha/beta-Hydrolases"/>
    <property type="match status" value="1"/>
</dbReference>
<keyword evidence="2" id="KW-1185">Reference proteome</keyword>
<evidence type="ECO:0000313" key="2">
    <source>
        <dbReference type="Proteomes" id="UP001374803"/>
    </source>
</evidence>
<protein>
    <recommendedName>
        <fullName evidence="3">Lipase</fullName>
    </recommendedName>
</protein>
<evidence type="ECO:0008006" key="3">
    <source>
        <dbReference type="Google" id="ProtNLM"/>
    </source>
</evidence>
<dbReference type="PANTHER" id="PTHR37946">
    <property type="entry name" value="SLL1969 PROTEIN"/>
    <property type="match status" value="1"/>
</dbReference>
<dbReference type="PANTHER" id="PTHR37946:SF1">
    <property type="entry name" value="SLL1969 PROTEIN"/>
    <property type="match status" value="1"/>
</dbReference>
<dbReference type="EMBL" id="CP089983">
    <property type="protein sequence ID" value="WXB07286.1"/>
    <property type="molecule type" value="Genomic_DNA"/>
</dbReference>
<dbReference type="Gene3D" id="3.40.50.1820">
    <property type="entry name" value="alpha/beta hydrolase"/>
    <property type="match status" value="1"/>
</dbReference>
<name>A0ABZ2LDL6_9BACT</name>
<dbReference type="RefSeq" id="WP_394836944.1">
    <property type="nucleotide sequence ID" value="NZ_CP089929.1"/>
</dbReference>
<gene>
    <name evidence="1" type="ORF">LVJ94_08555</name>
</gene>
<dbReference type="InterPro" id="IPR029058">
    <property type="entry name" value="AB_hydrolase_fold"/>
</dbReference>
<dbReference type="Proteomes" id="UP001374803">
    <property type="component" value="Chromosome"/>
</dbReference>
<organism evidence="1 2">
    <name type="scientific">Pendulispora rubella</name>
    <dbReference type="NCBI Taxonomy" id="2741070"/>
    <lineage>
        <taxon>Bacteria</taxon>
        <taxon>Pseudomonadati</taxon>
        <taxon>Myxococcota</taxon>
        <taxon>Myxococcia</taxon>
        <taxon>Myxococcales</taxon>
        <taxon>Sorangiineae</taxon>
        <taxon>Pendulisporaceae</taxon>
        <taxon>Pendulispora</taxon>
    </lineage>
</organism>
<dbReference type="Pfam" id="PF02089">
    <property type="entry name" value="Palm_thioest"/>
    <property type="match status" value="1"/>
</dbReference>
<proteinExistence type="predicted"/>
<evidence type="ECO:0000313" key="1">
    <source>
        <dbReference type="EMBL" id="WXB07286.1"/>
    </source>
</evidence>